<evidence type="ECO:0000313" key="3">
    <source>
        <dbReference type="Proteomes" id="UP001642409"/>
    </source>
</evidence>
<evidence type="ECO:0000313" key="1">
    <source>
        <dbReference type="EMBL" id="CAI9940226.1"/>
    </source>
</evidence>
<accession>A0AA86U5K1</accession>
<gene>
    <name evidence="1" type="ORF">HINF_LOCUS27871</name>
    <name evidence="2" type="ORF">HINF_LOCUS47446</name>
</gene>
<evidence type="ECO:0000313" key="2">
    <source>
        <dbReference type="EMBL" id="CAL6057310.1"/>
    </source>
</evidence>
<protein>
    <submittedName>
        <fullName evidence="2">Hypothetical_protein</fullName>
    </submittedName>
</protein>
<dbReference type="Proteomes" id="UP001642409">
    <property type="component" value="Unassembled WGS sequence"/>
</dbReference>
<sequence length="661" mass="79700">MKENNNSIDSQEMIRYQIKINNFFIRDFRIKLDMSNNAEQSMIQLQESYSKFQRALAQIPNLQLQRYQKASLSKPREFICRDEYTKMFKQALQICLQTDFSEASIQQICKTINSLSKQQRNIFWTNVNQQIFTNFHYYKSTVDIRAYFRQQYIQNILKINDKLYIKQFVDQNQQLSISKTVQHLMISYFKSKDVYLNSIIQYVRYEKRQQHKNQNDAFYNNEDKVSSIYKMLGYKADSQLDYQQQYGEILEMALQSSLNIEIEYSTQIICQTINALNKQQSKTFWNCLKQTQKTAYLKLKTYYKTCFQSVLFSDHLNESDKTFIRNQLDQDQTSSITDITQNLMQNYFKDRDIFYYEIYRFVQQYNLNLVQIQGISRQNNTSNKIYYTEIYRQGLSHVLEQDIDINIEPEQIIKQIDQLDREQSKQFWKFLESNVIPHKTIKKLKDYFNIRYRKMWSCSQLSIVDKTFIDKFCLSHNELDNNHIAIQLSESYFKDKNKSQQQIHQYIDQHQQNTYNTNPSNQLAKLNKYTKFYNEALNVLFQHPKDQSPKAICETINSLNQQQSLQFWNYLTTIVEPKQQSIVLLKQYYNNSYRAVLYSGRLIAEDKQSIQQFCEQNKELTKKQQTKQLLETLYKDRDIFYWEMYRCISNYQVGKKTQQNE</sequence>
<proteinExistence type="predicted"/>
<dbReference type="EMBL" id="CATOUU010000674">
    <property type="protein sequence ID" value="CAI9940226.1"/>
    <property type="molecule type" value="Genomic_DNA"/>
</dbReference>
<comment type="caution">
    <text evidence="1">The sequence shown here is derived from an EMBL/GenBank/DDBJ whole genome shotgun (WGS) entry which is preliminary data.</text>
</comment>
<reference evidence="2 3" key="2">
    <citation type="submission" date="2024-07" db="EMBL/GenBank/DDBJ databases">
        <authorList>
            <person name="Akdeniz Z."/>
        </authorList>
    </citation>
    <scope>NUCLEOTIDE SEQUENCE [LARGE SCALE GENOMIC DNA]</scope>
</reference>
<name>A0AA86U5K1_9EUKA</name>
<reference evidence="1" key="1">
    <citation type="submission" date="2023-06" db="EMBL/GenBank/DDBJ databases">
        <authorList>
            <person name="Kurt Z."/>
        </authorList>
    </citation>
    <scope>NUCLEOTIDE SEQUENCE</scope>
</reference>
<keyword evidence="3" id="KW-1185">Reference proteome</keyword>
<dbReference type="EMBL" id="CAXDID020000213">
    <property type="protein sequence ID" value="CAL6057310.1"/>
    <property type="molecule type" value="Genomic_DNA"/>
</dbReference>
<organism evidence="1">
    <name type="scientific">Hexamita inflata</name>
    <dbReference type="NCBI Taxonomy" id="28002"/>
    <lineage>
        <taxon>Eukaryota</taxon>
        <taxon>Metamonada</taxon>
        <taxon>Diplomonadida</taxon>
        <taxon>Hexamitidae</taxon>
        <taxon>Hexamitinae</taxon>
        <taxon>Hexamita</taxon>
    </lineage>
</organism>
<dbReference type="AlphaFoldDB" id="A0AA86U5K1"/>